<protein>
    <submittedName>
        <fullName evidence="2">Uncharacterized protein</fullName>
    </submittedName>
</protein>
<reference evidence="2 3" key="1">
    <citation type="submission" date="2024-01" db="EMBL/GenBank/DDBJ databases">
        <title>The genomes of 5 underutilized Papilionoideae crops provide insights into root nodulation and disease resistanc.</title>
        <authorList>
            <person name="Jiang F."/>
        </authorList>
    </citation>
    <scope>NUCLEOTIDE SEQUENCE [LARGE SCALE GENOMIC DNA]</scope>
    <source>
        <strain evidence="2">DUOXIRENSHENG_FW03</strain>
        <tissue evidence="2">Leaves</tissue>
    </source>
</reference>
<evidence type="ECO:0000313" key="2">
    <source>
        <dbReference type="EMBL" id="KAK7406571.1"/>
    </source>
</evidence>
<proteinExistence type="predicted"/>
<dbReference type="Proteomes" id="UP001386955">
    <property type="component" value="Unassembled WGS sequence"/>
</dbReference>
<evidence type="ECO:0000256" key="1">
    <source>
        <dbReference type="SAM" id="MobiDB-lite"/>
    </source>
</evidence>
<evidence type="ECO:0000313" key="3">
    <source>
        <dbReference type="Proteomes" id="UP001386955"/>
    </source>
</evidence>
<gene>
    <name evidence="2" type="ORF">VNO78_08198</name>
</gene>
<feature type="compositionally biased region" description="Basic and acidic residues" evidence="1">
    <location>
        <begin position="68"/>
        <end position="78"/>
    </location>
</feature>
<dbReference type="AlphaFoldDB" id="A0AAN9SUP5"/>
<accession>A0AAN9SUP5</accession>
<name>A0AAN9SUP5_PSOTE</name>
<sequence length="163" mass="18350">MLKFNRVLPPIVPLPCSDKITKNRNGIFSAFCSCHCNVFCTTTSNQYFQPTLLSLHTHVPPLLPPNPRADENSNDKLRNAKRSSYATDPCQELVLRSRDNSNSNRGDGKREQTGELEQRKKRVKIGINDNMLGWETKGIDADYEGIQAKGGEVEDWDCEVVVV</sequence>
<keyword evidence="3" id="KW-1185">Reference proteome</keyword>
<organism evidence="2 3">
    <name type="scientific">Psophocarpus tetragonolobus</name>
    <name type="common">Winged bean</name>
    <name type="synonym">Dolichos tetragonolobus</name>
    <dbReference type="NCBI Taxonomy" id="3891"/>
    <lineage>
        <taxon>Eukaryota</taxon>
        <taxon>Viridiplantae</taxon>
        <taxon>Streptophyta</taxon>
        <taxon>Embryophyta</taxon>
        <taxon>Tracheophyta</taxon>
        <taxon>Spermatophyta</taxon>
        <taxon>Magnoliopsida</taxon>
        <taxon>eudicotyledons</taxon>
        <taxon>Gunneridae</taxon>
        <taxon>Pentapetalae</taxon>
        <taxon>rosids</taxon>
        <taxon>fabids</taxon>
        <taxon>Fabales</taxon>
        <taxon>Fabaceae</taxon>
        <taxon>Papilionoideae</taxon>
        <taxon>50 kb inversion clade</taxon>
        <taxon>NPAAA clade</taxon>
        <taxon>indigoferoid/millettioid clade</taxon>
        <taxon>Phaseoleae</taxon>
        <taxon>Psophocarpus</taxon>
    </lineage>
</organism>
<feature type="compositionally biased region" description="Basic and acidic residues" evidence="1">
    <location>
        <begin position="106"/>
        <end position="118"/>
    </location>
</feature>
<feature type="region of interest" description="Disordered" evidence="1">
    <location>
        <begin position="63"/>
        <end position="121"/>
    </location>
</feature>
<dbReference type="EMBL" id="JAYMYS010000002">
    <property type="protein sequence ID" value="KAK7406571.1"/>
    <property type="molecule type" value="Genomic_DNA"/>
</dbReference>
<comment type="caution">
    <text evidence="2">The sequence shown here is derived from an EMBL/GenBank/DDBJ whole genome shotgun (WGS) entry which is preliminary data.</text>
</comment>